<dbReference type="Proteomes" id="UP000534870">
    <property type="component" value="Unassembled WGS sequence"/>
</dbReference>
<evidence type="ECO:0000256" key="3">
    <source>
        <dbReference type="ARBA" id="ARBA00022692"/>
    </source>
</evidence>
<feature type="transmembrane region" description="Helical" evidence="6">
    <location>
        <begin position="407"/>
        <end position="425"/>
    </location>
</feature>
<dbReference type="EMBL" id="JABXXP010000287">
    <property type="protein sequence ID" value="NVN11928.1"/>
    <property type="molecule type" value="Genomic_DNA"/>
</dbReference>
<keyword evidence="3 6" id="KW-0812">Transmembrane</keyword>
<comment type="caution">
    <text evidence="7">The sequence shown here is derived from an EMBL/GenBank/DDBJ whole genome shotgun (WGS) entry which is preliminary data.</text>
</comment>
<comment type="subcellular location">
    <subcellularLocation>
        <location evidence="1">Cell membrane</location>
        <topology evidence="1">Multi-pass membrane protein</topology>
    </subcellularLocation>
</comment>
<dbReference type="AlphaFoldDB" id="A0A7Y7IX01"/>
<name>A0A7Y7IX01_9PROT</name>
<dbReference type="InterPro" id="IPR050367">
    <property type="entry name" value="APC_superfamily"/>
</dbReference>
<feature type="transmembrane region" description="Helical" evidence="6">
    <location>
        <begin position="174"/>
        <end position="197"/>
    </location>
</feature>
<evidence type="ECO:0000256" key="6">
    <source>
        <dbReference type="SAM" id="Phobius"/>
    </source>
</evidence>
<accession>A0A7Y7IX01</accession>
<evidence type="ECO:0000313" key="7">
    <source>
        <dbReference type="EMBL" id="NVN11928.1"/>
    </source>
</evidence>
<dbReference type="PANTHER" id="PTHR42770">
    <property type="entry name" value="AMINO ACID TRANSPORTER-RELATED"/>
    <property type="match status" value="1"/>
</dbReference>
<gene>
    <name evidence="7" type="ORF">HUK84_12515</name>
</gene>
<evidence type="ECO:0000256" key="5">
    <source>
        <dbReference type="ARBA" id="ARBA00023136"/>
    </source>
</evidence>
<feature type="transmembrane region" description="Helical" evidence="6">
    <location>
        <begin position="218"/>
        <end position="241"/>
    </location>
</feature>
<evidence type="ECO:0000256" key="1">
    <source>
        <dbReference type="ARBA" id="ARBA00004651"/>
    </source>
</evidence>
<evidence type="ECO:0000313" key="8">
    <source>
        <dbReference type="Proteomes" id="UP000534870"/>
    </source>
</evidence>
<feature type="transmembrane region" description="Helical" evidence="6">
    <location>
        <begin position="342"/>
        <end position="362"/>
    </location>
</feature>
<dbReference type="GO" id="GO:0005886">
    <property type="term" value="C:plasma membrane"/>
    <property type="evidence" value="ECO:0007669"/>
    <property type="project" value="UniProtKB-SubCell"/>
</dbReference>
<keyword evidence="5 6" id="KW-0472">Membrane</keyword>
<dbReference type="Pfam" id="PF13520">
    <property type="entry name" value="AA_permease_2"/>
    <property type="match status" value="1"/>
</dbReference>
<dbReference type="PANTHER" id="PTHR42770:SF7">
    <property type="entry name" value="MEMBRANE PROTEIN"/>
    <property type="match status" value="1"/>
</dbReference>
<feature type="non-terminal residue" evidence="7">
    <location>
        <position position="1"/>
    </location>
</feature>
<evidence type="ECO:0000256" key="4">
    <source>
        <dbReference type="ARBA" id="ARBA00022989"/>
    </source>
</evidence>
<sequence>LLIALSAISPASSVFIIVPGVLATAGSGALLSMAAGAAIAWCLAFVFAELASAYPLSGGEYAIVGRVVGPFWGFLVMGASLIGNCLIPAVMALGLSTYLGVLLPGLPPVPTALVTIVIVTLVGILNIRTNAVLTGLFLVVEILALLVLVALGFLHVARPLTGLLLHPAMPGGTGLVPASAAMIGMATSVALFAYNGYGAAVYFGEETHDAGRHIARAVMWAFAIAIASELVPVIAILMGAPDLRALLGARNMLGDFIAARGGPILATMVSLGIALAIFNALIAMMLLAARIAYSTGRDRIWPAGLSGALTRTHRRFHSPWVATLVCGVIAGLACLVPETALLVITSSTLVLIAGLLCVAVIMGRHNGTTDHGHYRMPLFPLLPAVALLAMLSIVYTNWLDPVIGRPSLAATGAICVASALYYRLVLRRRGAWVLRGPDDC</sequence>
<feature type="transmembrane region" description="Helical" evidence="6">
    <location>
        <begin position="132"/>
        <end position="154"/>
    </location>
</feature>
<feature type="transmembrane region" description="Helical" evidence="6">
    <location>
        <begin position="374"/>
        <end position="395"/>
    </location>
</feature>
<reference evidence="7 8" key="1">
    <citation type="submission" date="2020-06" db="EMBL/GenBank/DDBJ databases">
        <title>Description of novel acetic acid bacteria.</title>
        <authorList>
            <person name="Sombolestani A."/>
        </authorList>
    </citation>
    <scope>NUCLEOTIDE SEQUENCE [LARGE SCALE GENOMIC DNA]</scope>
    <source>
        <strain evidence="7 8">LMG 31431</strain>
    </source>
</reference>
<dbReference type="PIRSF" id="PIRSF006060">
    <property type="entry name" value="AA_transporter"/>
    <property type="match status" value="1"/>
</dbReference>
<keyword evidence="2" id="KW-1003">Cell membrane</keyword>
<feature type="transmembrane region" description="Helical" evidence="6">
    <location>
        <begin position="29"/>
        <end position="50"/>
    </location>
</feature>
<protein>
    <submittedName>
        <fullName evidence="7">APC family permease</fullName>
    </submittedName>
</protein>
<dbReference type="GO" id="GO:0022857">
    <property type="term" value="F:transmembrane transporter activity"/>
    <property type="evidence" value="ECO:0007669"/>
    <property type="project" value="InterPro"/>
</dbReference>
<dbReference type="InterPro" id="IPR002293">
    <property type="entry name" value="AA/rel_permease1"/>
</dbReference>
<dbReference type="RefSeq" id="WP_176640589.1">
    <property type="nucleotide sequence ID" value="NZ_JABXXP010000287.1"/>
</dbReference>
<feature type="transmembrane region" description="Helical" evidence="6">
    <location>
        <begin position="105"/>
        <end position="125"/>
    </location>
</feature>
<feature type="transmembrane region" description="Helical" evidence="6">
    <location>
        <begin position="71"/>
        <end position="93"/>
    </location>
</feature>
<proteinExistence type="predicted"/>
<feature type="transmembrane region" description="Helical" evidence="6">
    <location>
        <begin position="319"/>
        <end position="336"/>
    </location>
</feature>
<evidence type="ECO:0000256" key="2">
    <source>
        <dbReference type="ARBA" id="ARBA00022475"/>
    </source>
</evidence>
<feature type="transmembrane region" description="Helical" evidence="6">
    <location>
        <begin position="261"/>
        <end position="289"/>
    </location>
</feature>
<dbReference type="Gene3D" id="1.20.1740.10">
    <property type="entry name" value="Amino acid/polyamine transporter I"/>
    <property type="match status" value="1"/>
</dbReference>
<keyword evidence="4 6" id="KW-1133">Transmembrane helix</keyword>
<organism evidence="7 8">
    <name type="scientific">Nguyenibacter vanlangensis</name>
    <dbReference type="NCBI Taxonomy" id="1216886"/>
    <lineage>
        <taxon>Bacteria</taxon>
        <taxon>Pseudomonadati</taxon>
        <taxon>Pseudomonadota</taxon>
        <taxon>Alphaproteobacteria</taxon>
        <taxon>Acetobacterales</taxon>
        <taxon>Acetobacteraceae</taxon>
        <taxon>Nguyenibacter</taxon>
    </lineage>
</organism>